<reference evidence="10 11" key="1">
    <citation type="submission" date="2020-11" db="EMBL/GenBank/DDBJ databases">
        <title>Draft Genome Sequence and Secondary Metabolite Biosynthetic Potential of the Lysobacter niastensis Type strain DSM 18481.</title>
        <authorList>
            <person name="Turrini P."/>
            <person name="Artuso I."/>
            <person name="Tescari M."/>
            <person name="Lugli G.A."/>
            <person name="Frangipani E."/>
            <person name="Ventura M."/>
            <person name="Visca P."/>
        </authorList>
    </citation>
    <scope>NUCLEOTIDE SEQUENCE [LARGE SCALE GENOMIC DNA]</scope>
    <source>
        <strain evidence="10 11">DSM 18481</strain>
    </source>
</reference>
<evidence type="ECO:0000256" key="1">
    <source>
        <dbReference type="ARBA" id="ARBA00004141"/>
    </source>
</evidence>
<organism evidence="10 11">
    <name type="scientific">Lysobacter niastensis</name>
    <dbReference type="NCBI Taxonomy" id="380629"/>
    <lineage>
        <taxon>Bacteria</taxon>
        <taxon>Pseudomonadati</taxon>
        <taxon>Pseudomonadota</taxon>
        <taxon>Gammaproteobacteria</taxon>
        <taxon>Lysobacterales</taxon>
        <taxon>Lysobacteraceae</taxon>
        <taxon>Lysobacter</taxon>
    </lineage>
</organism>
<keyword evidence="11" id="KW-1185">Reference proteome</keyword>
<comment type="caution">
    <text evidence="10">The sequence shown here is derived from an EMBL/GenBank/DDBJ whole genome shotgun (WGS) entry which is preliminary data.</text>
</comment>
<proteinExistence type="predicted"/>
<keyword evidence="5" id="KW-0406">Ion transport</keyword>
<dbReference type="InterPro" id="IPR028325">
    <property type="entry name" value="VG_K_chnl"/>
</dbReference>
<evidence type="ECO:0000313" key="11">
    <source>
        <dbReference type="Proteomes" id="UP001429984"/>
    </source>
</evidence>
<accession>A0ABS0B718</accession>
<dbReference type="InterPro" id="IPR013099">
    <property type="entry name" value="K_chnl_dom"/>
</dbReference>
<evidence type="ECO:0000256" key="2">
    <source>
        <dbReference type="ARBA" id="ARBA00022448"/>
    </source>
</evidence>
<keyword evidence="6 8" id="KW-0472">Membrane</keyword>
<feature type="transmembrane region" description="Helical" evidence="8">
    <location>
        <begin position="57"/>
        <end position="81"/>
    </location>
</feature>
<evidence type="ECO:0000313" key="10">
    <source>
        <dbReference type="EMBL" id="MBF6024819.1"/>
    </source>
</evidence>
<evidence type="ECO:0000256" key="5">
    <source>
        <dbReference type="ARBA" id="ARBA00023065"/>
    </source>
</evidence>
<dbReference type="EMBL" id="JADLZT010000006">
    <property type="protein sequence ID" value="MBF6024819.1"/>
    <property type="molecule type" value="Genomic_DNA"/>
</dbReference>
<evidence type="ECO:0000256" key="7">
    <source>
        <dbReference type="ARBA" id="ARBA00023303"/>
    </source>
</evidence>
<dbReference type="PANTHER" id="PTHR11537:SF254">
    <property type="entry name" value="POTASSIUM VOLTAGE-GATED CHANNEL PROTEIN SHAB"/>
    <property type="match status" value="1"/>
</dbReference>
<dbReference type="Pfam" id="PF07885">
    <property type="entry name" value="Ion_trans_2"/>
    <property type="match status" value="1"/>
</dbReference>
<dbReference type="PRINTS" id="PR00169">
    <property type="entry name" value="KCHANNEL"/>
</dbReference>
<evidence type="ECO:0000259" key="9">
    <source>
        <dbReference type="Pfam" id="PF07885"/>
    </source>
</evidence>
<evidence type="ECO:0000256" key="3">
    <source>
        <dbReference type="ARBA" id="ARBA00022692"/>
    </source>
</evidence>
<evidence type="ECO:0000256" key="6">
    <source>
        <dbReference type="ARBA" id="ARBA00023136"/>
    </source>
</evidence>
<comment type="subcellular location">
    <subcellularLocation>
        <location evidence="1">Membrane</location>
        <topology evidence="1">Multi-pass membrane protein</topology>
    </subcellularLocation>
</comment>
<keyword evidence="3 8" id="KW-0812">Transmembrane</keyword>
<dbReference type="PANTHER" id="PTHR11537">
    <property type="entry name" value="VOLTAGE-GATED POTASSIUM CHANNEL"/>
    <property type="match status" value="1"/>
</dbReference>
<keyword evidence="7 10" id="KW-0407">Ion channel</keyword>
<keyword evidence="4 8" id="KW-1133">Transmembrane helix</keyword>
<dbReference type="Gene3D" id="1.10.287.70">
    <property type="match status" value="1"/>
</dbReference>
<dbReference type="SUPFAM" id="SSF81324">
    <property type="entry name" value="Voltage-gated potassium channels"/>
    <property type="match status" value="1"/>
</dbReference>
<keyword evidence="2" id="KW-0813">Transport</keyword>
<dbReference type="GO" id="GO:0034220">
    <property type="term" value="P:monoatomic ion transmembrane transport"/>
    <property type="evidence" value="ECO:0007669"/>
    <property type="project" value="UniProtKB-KW"/>
</dbReference>
<feature type="domain" description="Potassium channel" evidence="9">
    <location>
        <begin position="28"/>
        <end position="81"/>
    </location>
</feature>
<protein>
    <submittedName>
        <fullName evidence="10">Two pore domain potassium channel family protein</fullName>
    </submittedName>
</protein>
<sequence>MPRGVHDFVVRRSAVLCRSRRAPEAFGSIPRALWWSVSTLTTVGYGDVVPVTVLGRLSAALTALSGIGLIAMPTGILSAAFSEAFRAKRDSKHRCAPGAPGRDQELRRLE</sequence>
<name>A0ABS0B718_9GAMM</name>
<evidence type="ECO:0000256" key="8">
    <source>
        <dbReference type="SAM" id="Phobius"/>
    </source>
</evidence>
<evidence type="ECO:0000256" key="4">
    <source>
        <dbReference type="ARBA" id="ARBA00022989"/>
    </source>
</evidence>
<dbReference type="Proteomes" id="UP001429984">
    <property type="component" value="Unassembled WGS sequence"/>
</dbReference>
<gene>
    <name evidence="10" type="ORF">IU514_12360</name>
</gene>